<accession>A0A1M6DAJ6</accession>
<evidence type="ECO:0000313" key="3">
    <source>
        <dbReference type="Proteomes" id="UP000184387"/>
    </source>
</evidence>
<protein>
    <submittedName>
        <fullName evidence="2">Uncharacterized protein</fullName>
    </submittedName>
</protein>
<dbReference type="EMBL" id="FQZF01000004">
    <property type="protein sequence ID" value="SHI70068.1"/>
    <property type="molecule type" value="Genomic_DNA"/>
</dbReference>
<organism evidence="2 3">
    <name type="scientific">Muricoccus roseus</name>
    <dbReference type="NCBI Taxonomy" id="198092"/>
    <lineage>
        <taxon>Bacteria</taxon>
        <taxon>Pseudomonadati</taxon>
        <taxon>Pseudomonadota</taxon>
        <taxon>Alphaproteobacteria</taxon>
        <taxon>Acetobacterales</taxon>
        <taxon>Roseomonadaceae</taxon>
        <taxon>Muricoccus</taxon>
    </lineage>
</organism>
<keyword evidence="3" id="KW-1185">Reference proteome</keyword>
<proteinExistence type="predicted"/>
<keyword evidence="1" id="KW-1133">Transmembrane helix</keyword>
<gene>
    <name evidence="2" type="ORF">SAMN02745194_00871</name>
</gene>
<reference evidence="2 3" key="1">
    <citation type="submission" date="2016-11" db="EMBL/GenBank/DDBJ databases">
        <authorList>
            <person name="Jaros S."/>
            <person name="Januszkiewicz K."/>
            <person name="Wedrychowicz H."/>
        </authorList>
    </citation>
    <scope>NUCLEOTIDE SEQUENCE [LARGE SCALE GENOMIC DNA]</scope>
    <source>
        <strain evidence="2 3">DSM 14916</strain>
    </source>
</reference>
<name>A0A1M6DAJ6_9PROT</name>
<evidence type="ECO:0000256" key="1">
    <source>
        <dbReference type="SAM" id="Phobius"/>
    </source>
</evidence>
<dbReference type="Proteomes" id="UP000184387">
    <property type="component" value="Unassembled WGS sequence"/>
</dbReference>
<feature type="transmembrane region" description="Helical" evidence="1">
    <location>
        <begin position="12"/>
        <end position="28"/>
    </location>
</feature>
<keyword evidence="1" id="KW-0472">Membrane</keyword>
<evidence type="ECO:0000313" key="2">
    <source>
        <dbReference type="EMBL" id="SHI70068.1"/>
    </source>
</evidence>
<dbReference type="OrthoDB" id="9939196at2"/>
<feature type="transmembrane region" description="Helical" evidence="1">
    <location>
        <begin position="34"/>
        <end position="55"/>
    </location>
</feature>
<sequence length="67" mass="7183">MPANGFTLSRVLYIVLSALIALIGLFAVSRAGDVGFALFGYGLIFFGYAFGFWMLKRGLDARETAAG</sequence>
<keyword evidence="1" id="KW-0812">Transmembrane</keyword>
<dbReference type="STRING" id="198092.SAMN02745194_00871"/>
<dbReference type="AlphaFoldDB" id="A0A1M6DAJ6"/>
<dbReference type="RefSeq" id="WP_073131855.1">
    <property type="nucleotide sequence ID" value="NZ_FQZF01000004.1"/>
</dbReference>